<organism evidence="8 9">
    <name type="scientific">Paraburkholderia aspalathi</name>
    <dbReference type="NCBI Taxonomy" id="1324617"/>
    <lineage>
        <taxon>Bacteria</taxon>
        <taxon>Pseudomonadati</taxon>
        <taxon>Pseudomonadota</taxon>
        <taxon>Betaproteobacteria</taxon>
        <taxon>Burkholderiales</taxon>
        <taxon>Burkholderiaceae</taxon>
        <taxon>Paraburkholderia</taxon>
    </lineage>
</organism>
<feature type="transmembrane region" description="Helical" evidence="7">
    <location>
        <begin position="394"/>
        <end position="416"/>
    </location>
</feature>
<feature type="transmembrane region" description="Helical" evidence="7">
    <location>
        <begin position="446"/>
        <end position="468"/>
    </location>
</feature>
<dbReference type="RefSeq" id="WP_093643372.1">
    <property type="nucleotide sequence ID" value="NZ_FPBH01000026.1"/>
</dbReference>
<keyword evidence="3" id="KW-1003">Cell membrane</keyword>
<evidence type="ECO:0000256" key="5">
    <source>
        <dbReference type="ARBA" id="ARBA00022989"/>
    </source>
</evidence>
<dbReference type="GO" id="GO:0005886">
    <property type="term" value="C:plasma membrane"/>
    <property type="evidence" value="ECO:0007669"/>
    <property type="project" value="UniProtKB-SubCell"/>
</dbReference>
<feature type="transmembrane region" description="Helical" evidence="7">
    <location>
        <begin position="31"/>
        <end position="51"/>
    </location>
</feature>
<feature type="transmembrane region" description="Helical" evidence="7">
    <location>
        <begin position="105"/>
        <end position="122"/>
    </location>
</feature>
<sequence>MSASPSPSRPSSFAALYSAAADWARTDGLTWVYLFKALAACFLALGIAMKLDLPQPRTAMTTVFIVMQPQSGMVFAKSFYRICGTLVGLVVMLALIGLFAQQPELFIVTTAIWVGICTAGAARNRNFKSYGFVLAGYTAALIGIPASQHPDGAFLSALTRVAEVVVGIICAGAVSGLVFPQFAGLQMRSTVRARFSAFVEYVSASLAGRNDRAQIEATNARFVADIVGFEAARSVAVFEGPDSRMRGGRLARLNSEFMTASTRFHALHQLMNRLRDSQTSGAMVAVDALEPYFKEIAPLLAKSGEPVLSATDAAHAAAQLDAYKAELPKRVRETRAALETQPDAPLLDFDTGAELLYRFIDDLHAYAATYASLAVDIHERERWIERYEPKTNGIAAGVAGLRAAIVMVVLGAFWIATAWPSGSTLTLDAAAVCALASASPDPKRTAFQMAAGTLVASVMGMIAVYGVYPHIDGFPLLCAALTPFLLLGVFMTTRPALAGYGVGYCIFFCFLAGPDNLIHYDPSGTINDAIALVLSMLVCAVAFAVLLPPSTPWLRNRLLIDLRRQVALASRVGMRRVRSRFESGARDLMSQINALAQNEPEVKRDTLRWLFAVLEVGNAMIDLRGEVAALPRDARYAKSMPWRVTLRAMRDAVTALFERPRADRFDRALAATTDAIAAVQLMLATFTPPREDRHRLQRILSQLHFIRTALLDPQSPLEPLMSGRADASEGVRHAT</sequence>
<protein>
    <submittedName>
        <fullName evidence="8">Uncharacterized membrane protein YccC</fullName>
    </submittedName>
</protein>
<feature type="transmembrane region" description="Helical" evidence="7">
    <location>
        <begin position="79"/>
        <end position="99"/>
    </location>
</feature>
<dbReference type="PANTHER" id="PTHR30509">
    <property type="entry name" value="P-HYDROXYBENZOIC ACID EFFLUX PUMP SUBUNIT-RELATED"/>
    <property type="match status" value="1"/>
</dbReference>
<feature type="transmembrane region" description="Helical" evidence="7">
    <location>
        <begin position="497"/>
        <end position="514"/>
    </location>
</feature>
<evidence type="ECO:0000256" key="4">
    <source>
        <dbReference type="ARBA" id="ARBA00022692"/>
    </source>
</evidence>
<gene>
    <name evidence="8" type="ORF">SAMN05192563_1026142</name>
</gene>
<keyword evidence="4 7" id="KW-0812">Transmembrane</keyword>
<proteinExistence type="predicted"/>
<feature type="transmembrane region" description="Helical" evidence="7">
    <location>
        <begin position="474"/>
        <end position="490"/>
    </location>
</feature>
<dbReference type="PANTHER" id="PTHR30509:SF9">
    <property type="entry name" value="MULTIDRUG RESISTANCE PROTEIN MDTO"/>
    <property type="match status" value="1"/>
</dbReference>
<keyword evidence="6 7" id="KW-0472">Membrane</keyword>
<evidence type="ECO:0000313" key="9">
    <source>
        <dbReference type="Proteomes" id="UP000198844"/>
    </source>
</evidence>
<dbReference type="Pfam" id="PF04632">
    <property type="entry name" value="FUSC"/>
    <property type="match status" value="1"/>
</dbReference>
<reference evidence="8 9" key="1">
    <citation type="submission" date="2016-10" db="EMBL/GenBank/DDBJ databases">
        <authorList>
            <person name="de Groot N.N."/>
        </authorList>
    </citation>
    <scope>NUCLEOTIDE SEQUENCE [LARGE SCALE GENOMIC DNA]</scope>
    <source>
        <strain evidence="8 9">LMG 27731</strain>
    </source>
</reference>
<evidence type="ECO:0000256" key="2">
    <source>
        <dbReference type="ARBA" id="ARBA00022448"/>
    </source>
</evidence>
<keyword evidence="5 7" id="KW-1133">Transmembrane helix</keyword>
<dbReference type="AlphaFoldDB" id="A0A1I7EKF8"/>
<evidence type="ECO:0000256" key="6">
    <source>
        <dbReference type="ARBA" id="ARBA00023136"/>
    </source>
</evidence>
<evidence type="ECO:0000256" key="1">
    <source>
        <dbReference type="ARBA" id="ARBA00004651"/>
    </source>
</evidence>
<evidence type="ECO:0000256" key="3">
    <source>
        <dbReference type="ARBA" id="ARBA00022475"/>
    </source>
</evidence>
<keyword evidence="2" id="KW-0813">Transport</keyword>
<evidence type="ECO:0000313" key="8">
    <source>
        <dbReference type="EMBL" id="SFU24403.1"/>
    </source>
</evidence>
<comment type="subcellular location">
    <subcellularLocation>
        <location evidence="1">Cell membrane</location>
        <topology evidence="1">Multi-pass membrane protein</topology>
    </subcellularLocation>
</comment>
<dbReference type="InterPro" id="IPR006726">
    <property type="entry name" value="PHBA_efflux_AaeB/fusaric-R"/>
</dbReference>
<name>A0A1I7EKF8_9BURK</name>
<dbReference type="EMBL" id="FPBH01000026">
    <property type="protein sequence ID" value="SFU24403.1"/>
    <property type="molecule type" value="Genomic_DNA"/>
</dbReference>
<feature type="transmembrane region" description="Helical" evidence="7">
    <location>
        <begin position="526"/>
        <end position="547"/>
    </location>
</feature>
<accession>A0A1I7EKF8</accession>
<dbReference type="Proteomes" id="UP000198844">
    <property type="component" value="Unassembled WGS sequence"/>
</dbReference>
<dbReference type="OrthoDB" id="6538131at2"/>
<feature type="transmembrane region" description="Helical" evidence="7">
    <location>
        <begin position="153"/>
        <end position="179"/>
    </location>
</feature>
<dbReference type="GO" id="GO:0022857">
    <property type="term" value="F:transmembrane transporter activity"/>
    <property type="evidence" value="ECO:0007669"/>
    <property type="project" value="InterPro"/>
</dbReference>
<evidence type="ECO:0000256" key="7">
    <source>
        <dbReference type="SAM" id="Phobius"/>
    </source>
</evidence>
<feature type="transmembrane region" description="Helical" evidence="7">
    <location>
        <begin position="129"/>
        <end position="147"/>
    </location>
</feature>